<protein>
    <submittedName>
        <fullName evidence="2">Uncharacterized protein</fullName>
    </submittedName>
</protein>
<feature type="compositionally biased region" description="Basic and acidic residues" evidence="1">
    <location>
        <begin position="14"/>
        <end position="30"/>
    </location>
</feature>
<evidence type="ECO:0000313" key="3">
    <source>
        <dbReference type="Proteomes" id="UP000748531"/>
    </source>
</evidence>
<feature type="compositionally biased region" description="Polar residues" evidence="1">
    <location>
        <begin position="1"/>
        <end position="13"/>
    </location>
</feature>
<dbReference type="AlphaFoldDB" id="A0A8J4SVB5"/>
<dbReference type="OrthoDB" id="6287407at2759"/>
<evidence type="ECO:0000313" key="2">
    <source>
        <dbReference type="EMBL" id="KAF5406185.1"/>
    </source>
</evidence>
<proteinExistence type="predicted"/>
<sequence>MEQAIETSTNPHKSWNERRTERRKRYKEEKSHSRVLAANMELLTPVEEAVPFLEDDCKPDNLQDVNQSLPLENTKFQSFEEMMAAHQLCSRRESVQVTDLDERLQMASSCTTEVSELC</sequence>
<organism evidence="2 3">
    <name type="scientific">Paragonimus heterotremus</name>
    <dbReference type="NCBI Taxonomy" id="100268"/>
    <lineage>
        <taxon>Eukaryota</taxon>
        <taxon>Metazoa</taxon>
        <taxon>Spiralia</taxon>
        <taxon>Lophotrochozoa</taxon>
        <taxon>Platyhelminthes</taxon>
        <taxon>Trematoda</taxon>
        <taxon>Digenea</taxon>
        <taxon>Plagiorchiida</taxon>
        <taxon>Troglotremata</taxon>
        <taxon>Troglotrematidae</taxon>
        <taxon>Paragonimus</taxon>
    </lineage>
</organism>
<feature type="region of interest" description="Disordered" evidence="1">
    <location>
        <begin position="1"/>
        <end position="30"/>
    </location>
</feature>
<dbReference type="Proteomes" id="UP000748531">
    <property type="component" value="Unassembled WGS sequence"/>
</dbReference>
<name>A0A8J4SVB5_9TREM</name>
<comment type="caution">
    <text evidence="2">The sequence shown here is derived from an EMBL/GenBank/DDBJ whole genome shotgun (WGS) entry which is preliminary data.</text>
</comment>
<keyword evidence="3" id="KW-1185">Reference proteome</keyword>
<reference evidence="2" key="1">
    <citation type="submission" date="2019-05" db="EMBL/GenBank/DDBJ databases">
        <title>Annotation for the trematode Paragonimus heterotremus.</title>
        <authorList>
            <person name="Choi Y.-J."/>
        </authorList>
    </citation>
    <scope>NUCLEOTIDE SEQUENCE</scope>
    <source>
        <strain evidence="2">LC</strain>
    </source>
</reference>
<evidence type="ECO:0000256" key="1">
    <source>
        <dbReference type="SAM" id="MobiDB-lite"/>
    </source>
</evidence>
<accession>A0A8J4SVB5</accession>
<dbReference type="EMBL" id="LUCH01000073">
    <property type="protein sequence ID" value="KAF5406185.1"/>
    <property type="molecule type" value="Genomic_DNA"/>
</dbReference>
<gene>
    <name evidence="2" type="ORF">PHET_00241</name>
</gene>